<organism evidence="12 13">
    <name type="scientific">Mycobacterium alsense</name>
    <dbReference type="NCBI Taxonomy" id="324058"/>
    <lineage>
        <taxon>Bacteria</taxon>
        <taxon>Bacillati</taxon>
        <taxon>Actinomycetota</taxon>
        <taxon>Actinomycetes</taxon>
        <taxon>Mycobacteriales</taxon>
        <taxon>Mycobacteriaceae</taxon>
        <taxon>Mycobacterium</taxon>
    </lineage>
</organism>
<evidence type="ECO:0000256" key="3">
    <source>
        <dbReference type="ARBA" id="ARBA00022676"/>
    </source>
</evidence>
<evidence type="ECO:0000256" key="4">
    <source>
        <dbReference type="ARBA" id="ARBA00022679"/>
    </source>
</evidence>
<dbReference type="Gene3D" id="3.90.550.10">
    <property type="entry name" value="Spore Coat Polysaccharide Biosynthesis Protein SpsA, Chain A"/>
    <property type="match status" value="1"/>
</dbReference>
<keyword evidence="10" id="KW-0812">Transmembrane</keyword>
<evidence type="ECO:0000256" key="10">
    <source>
        <dbReference type="SAM" id="Phobius"/>
    </source>
</evidence>
<dbReference type="GO" id="GO:0016757">
    <property type="term" value="F:glycosyltransferase activity"/>
    <property type="evidence" value="ECO:0007669"/>
    <property type="project" value="UniProtKB-KW"/>
</dbReference>
<name>A0ABD6P6U5_9MYCO</name>
<keyword evidence="4" id="KW-0808">Transferase</keyword>
<evidence type="ECO:0000256" key="8">
    <source>
        <dbReference type="ARBA" id="ARBA00038120"/>
    </source>
</evidence>
<evidence type="ECO:0000256" key="7">
    <source>
        <dbReference type="ARBA" id="ARBA00037904"/>
    </source>
</evidence>
<feature type="transmembrane region" description="Helical" evidence="10">
    <location>
        <begin position="293"/>
        <end position="313"/>
    </location>
</feature>
<dbReference type="GO" id="GO:0005886">
    <property type="term" value="C:plasma membrane"/>
    <property type="evidence" value="ECO:0007669"/>
    <property type="project" value="UniProtKB-SubCell"/>
</dbReference>
<comment type="function">
    <text evidence="6">Catalyzes the glycosylation of 4,4'-diaponeurosporenoate, i.e. the esterification of glucose at the C1'' position with the carboxyl group of 4,4'-diaponeurosporenic acid, to form glycosyl-4,4'-diaponeurosporenoate. This is a step in the biosynthesis of staphyloxanthin, an orange pigment present in most staphylococci strains.</text>
</comment>
<evidence type="ECO:0000256" key="5">
    <source>
        <dbReference type="ARBA" id="ARBA00023136"/>
    </source>
</evidence>
<evidence type="ECO:0000259" key="11">
    <source>
        <dbReference type="Pfam" id="PF00535"/>
    </source>
</evidence>
<evidence type="ECO:0000313" key="13">
    <source>
        <dbReference type="Proteomes" id="UP000092086"/>
    </source>
</evidence>
<keyword evidence="5 10" id="KW-0472">Membrane</keyword>
<protein>
    <recommendedName>
        <fullName evidence="9">4,4'-diaponeurosporenoate glycosyltransferase</fullName>
    </recommendedName>
</protein>
<reference evidence="12 13" key="1">
    <citation type="submission" date="2016-06" db="EMBL/GenBank/DDBJ databases">
        <authorList>
            <person name="Sutton G."/>
            <person name="Brinkac L."/>
            <person name="Sanka R."/>
            <person name="Adams M."/>
            <person name="Lau E."/>
            <person name="Sam S."/>
            <person name="Sreng N."/>
            <person name="Him V."/>
            <person name="Kerleguer A."/>
            <person name="Cheng S."/>
        </authorList>
    </citation>
    <scope>NUCLEOTIDE SEQUENCE [LARGE SCALE GENOMIC DNA]</scope>
    <source>
        <strain evidence="12 13">E2978</strain>
    </source>
</reference>
<keyword evidence="2" id="KW-1003">Cell membrane</keyword>
<evidence type="ECO:0000256" key="6">
    <source>
        <dbReference type="ARBA" id="ARBA00037281"/>
    </source>
</evidence>
<dbReference type="Proteomes" id="UP000092086">
    <property type="component" value="Unassembled WGS sequence"/>
</dbReference>
<accession>A0ABD6P6U5</accession>
<proteinExistence type="inferred from homology"/>
<evidence type="ECO:0000256" key="9">
    <source>
        <dbReference type="ARBA" id="ARBA00040345"/>
    </source>
</evidence>
<sequence length="329" mass="36065">MTASVVIPAFTLDRWDMIVKAVDAVQSQTRPPVELILSIDRNPDLLRTCQERWGSADLPVPVKVVASRNPWVPRVAIESTSDGVVRGYGGGNARNAGAELAVGDVIVTFDDDAWPEPDCLEHLLAPYDDPSVVAVGGKTVPDFEVRPPAWFPRSFGWIFGGAYEGLPTTLAPTPRLFGGNLSVRAAAFRELGGYKSAEFDDLDICARLVFTYSASAVLYEPRAVVHHFVPANRVRWRYFCSRSFMVNRDKVAAFALLGEAASLAPERQFVLRSIRRQSAAALRGIFTGHPEELLQWAAMLVGIGLAGFGNVVGRLRMWRTGRRTAPAEI</sequence>
<evidence type="ECO:0000256" key="2">
    <source>
        <dbReference type="ARBA" id="ARBA00022475"/>
    </source>
</evidence>
<dbReference type="SUPFAM" id="SSF53448">
    <property type="entry name" value="Nucleotide-diphospho-sugar transferases"/>
    <property type="match status" value="1"/>
</dbReference>
<keyword evidence="3" id="KW-0328">Glycosyltransferase</keyword>
<evidence type="ECO:0000256" key="1">
    <source>
        <dbReference type="ARBA" id="ARBA00004236"/>
    </source>
</evidence>
<comment type="similarity">
    <text evidence="8">Belongs to the glycosyltransferase 2 family. CrtQ subfamily.</text>
</comment>
<feature type="domain" description="Glycosyltransferase 2-like" evidence="11">
    <location>
        <begin position="87"/>
        <end position="191"/>
    </location>
</feature>
<dbReference type="EMBL" id="LZIT01000075">
    <property type="protein sequence ID" value="OBG42608.1"/>
    <property type="molecule type" value="Genomic_DNA"/>
</dbReference>
<comment type="caution">
    <text evidence="12">The sequence shown here is derived from an EMBL/GenBank/DDBJ whole genome shotgun (WGS) entry which is preliminary data.</text>
</comment>
<comment type="subcellular location">
    <subcellularLocation>
        <location evidence="1">Cell membrane</location>
    </subcellularLocation>
</comment>
<keyword evidence="10" id="KW-1133">Transmembrane helix</keyword>
<dbReference type="PANTHER" id="PTHR43646:SF2">
    <property type="entry name" value="GLYCOSYLTRANSFERASE 2-LIKE DOMAIN-CONTAINING PROTEIN"/>
    <property type="match status" value="1"/>
</dbReference>
<comment type="pathway">
    <text evidence="7">Carotenoid biosynthesis; staphyloxanthin biosynthesis; staphyloxanthin from farnesyl diphosphate: step 4/5.</text>
</comment>
<dbReference type="InterPro" id="IPR029044">
    <property type="entry name" value="Nucleotide-diphossugar_trans"/>
</dbReference>
<dbReference type="PANTHER" id="PTHR43646">
    <property type="entry name" value="GLYCOSYLTRANSFERASE"/>
    <property type="match status" value="1"/>
</dbReference>
<dbReference type="Pfam" id="PF00535">
    <property type="entry name" value="Glycos_transf_2"/>
    <property type="match status" value="1"/>
</dbReference>
<dbReference type="InterPro" id="IPR001173">
    <property type="entry name" value="Glyco_trans_2-like"/>
</dbReference>
<dbReference type="AlphaFoldDB" id="A0ABD6P6U5"/>
<gene>
    <name evidence="12" type="ORF">A5672_11440</name>
</gene>
<evidence type="ECO:0000313" key="12">
    <source>
        <dbReference type="EMBL" id="OBG42608.1"/>
    </source>
</evidence>